<evidence type="ECO:0000259" key="4">
    <source>
        <dbReference type="PROSITE" id="PS50893"/>
    </source>
</evidence>
<gene>
    <name evidence="5" type="ORF">ACFPK8_15495</name>
</gene>
<dbReference type="InterPro" id="IPR027417">
    <property type="entry name" value="P-loop_NTPase"/>
</dbReference>
<dbReference type="PANTHER" id="PTHR43158:SF2">
    <property type="entry name" value="SKFA PEPTIDE EXPORT ATP-BINDING PROTEIN SKFE"/>
    <property type="match status" value="1"/>
</dbReference>
<accession>A0ABW0FIX7</accession>
<dbReference type="RefSeq" id="WP_193119134.1">
    <property type="nucleotide sequence ID" value="NZ_BAAAIR010000105.1"/>
</dbReference>
<dbReference type="Pfam" id="PF00005">
    <property type="entry name" value="ABC_tran"/>
    <property type="match status" value="1"/>
</dbReference>
<dbReference type="InterPro" id="IPR003593">
    <property type="entry name" value="AAA+_ATPase"/>
</dbReference>
<feature type="region of interest" description="Disordered" evidence="3">
    <location>
        <begin position="263"/>
        <end position="284"/>
    </location>
</feature>
<dbReference type="Gene3D" id="3.40.50.300">
    <property type="entry name" value="P-loop containing nucleotide triphosphate hydrolases"/>
    <property type="match status" value="1"/>
</dbReference>
<dbReference type="InterPro" id="IPR003439">
    <property type="entry name" value="ABC_transporter-like_ATP-bd"/>
</dbReference>
<dbReference type="EMBL" id="JBHSLN010000084">
    <property type="protein sequence ID" value="MFC5298916.1"/>
    <property type="molecule type" value="Genomic_DNA"/>
</dbReference>
<keyword evidence="2 5" id="KW-0067">ATP-binding</keyword>
<dbReference type="PANTHER" id="PTHR43158">
    <property type="entry name" value="SKFA PEPTIDE EXPORT ATP-BINDING PROTEIN SKFE"/>
    <property type="match status" value="1"/>
</dbReference>
<feature type="domain" description="ABC transporter" evidence="4">
    <location>
        <begin position="10"/>
        <end position="249"/>
    </location>
</feature>
<dbReference type="PROSITE" id="PS50893">
    <property type="entry name" value="ABC_TRANSPORTER_2"/>
    <property type="match status" value="1"/>
</dbReference>
<evidence type="ECO:0000256" key="3">
    <source>
        <dbReference type="SAM" id="MobiDB-lite"/>
    </source>
</evidence>
<evidence type="ECO:0000256" key="1">
    <source>
        <dbReference type="ARBA" id="ARBA00022741"/>
    </source>
</evidence>
<evidence type="ECO:0000313" key="5">
    <source>
        <dbReference type="EMBL" id="MFC5298916.1"/>
    </source>
</evidence>
<reference evidence="6" key="1">
    <citation type="journal article" date="2019" name="Int. J. Syst. Evol. Microbiol.">
        <title>The Global Catalogue of Microorganisms (GCM) 10K type strain sequencing project: providing services to taxonomists for standard genome sequencing and annotation.</title>
        <authorList>
            <consortium name="The Broad Institute Genomics Platform"/>
            <consortium name="The Broad Institute Genome Sequencing Center for Infectious Disease"/>
            <person name="Wu L."/>
            <person name="Ma J."/>
        </authorList>
    </citation>
    <scope>NUCLEOTIDE SEQUENCE [LARGE SCALE GENOMIC DNA]</scope>
    <source>
        <strain evidence="6">CGMCC 1.16455</strain>
    </source>
</reference>
<keyword evidence="6" id="KW-1185">Reference proteome</keyword>
<dbReference type="SMART" id="SM00382">
    <property type="entry name" value="AAA"/>
    <property type="match status" value="1"/>
</dbReference>
<organism evidence="5 6">
    <name type="scientific">Brachybacterium tyrofermentans</name>
    <dbReference type="NCBI Taxonomy" id="47848"/>
    <lineage>
        <taxon>Bacteria</taxon>
        <taxon>Bacillati</taxon>
        <taxon>Actinomycetota</taxon>
        <taxon>Actinomycetes</taxon>
        <taxon>Micrococcales</taxon>
        <taxon>Dermabacteraceae</taxon>
        <taxon>Brachybacterium</taxon>
    </lineage>
</organism>
<evidence type="ECO:0000313" key="6">
    <source>
        <dbReference type="Proteomes" id="UP001595937"/>
    </source>
</evidence>
<protein>
    <submittedName>
        <fullName evidence="5">ABC transporter ATP-binding protein</fullName>
    </submittedName>
</protein>
<dbReference type="SUPFAM" id="SSF52540">
    <property type="entry name" value="P-loop containing nucleoside triphosphate hydrolases"/>
    <property type="match status" value="1"/>
</dbReference>
<proteinExistence type="predicted"/>
<comment type="caution">
    <text evidence="5">The sequence shown here is derived from an EMBL/GenBank/DDBJ whole genome shotgun (WGS) entry which is preliminary data.</text>
</comment>
<dbReference type="Proteomes" id="UP001595937">
    <property type="component" value="Unassembled WGS sequence"/>
</dbReference>
<dbReference type="GO" id="GO:0005524">
    <property type="term" value="F:ATP binding"/>
    <property type="evidence" value="ECO:0007669"/>
    <property type="project" value="UniProtKB-KW"/>
</dbReference>
<name>A0ABW0FIX7_9MICO</name>
<sequence length="284" mass="30653">MPSTPSPAVLDFTDVSFRRGDAVILPGVSFTVHQGEHWVMLGANGAGKSTILGLAGGTSHPTSGTVDVLGERVGRVELRALRERIGHVNPRHPLQSALLIEEVILTGLTGSTEMMMRWEPTAAERARARELMGTFGLAAKADARWPTLSQGERGRTLVARALMTSPELMLLDEPSTGLDVAAREQLLETLEQLPIHDPDLTTLLVTHHLEEIPPITTHALLLRDGEVTAAGPIHEVLTSQAVSETFDHPIRVSVDDGRWQARTGSRRAASMPELVPVPARAGEK</sequence>
<dbReference type="GeneID" id="303299363"/>
<keyword evidence="1" id="KW-0547">Nucleotide-binding</keyword>
<evidence type="ECO:0000256" key="2">
    <source>
        <dbReference type="ARBA" id="ARBA00022840"/>
    </source>
</evidence>